<gene>
    <name evidence="6" type="ORF">N8I74_16565</name>
</gene>
<dbReference type="InterPro" id="IPR001867">
    <property type="entry name" value="OmpR/PhoB-type_DNA-bd"/>
</dbReference>
<dbReference type="InterPro" id="IPR036388">
    <property type="entry name" value="WH-like_DNA-bd_sf"/>
</dbReference>
<evidence type="ECO:0000259" key="5">
    <source>
        <dbReference type="PROSITE" id="PS51755"/>
    </source>
</evidence>
<dbReference type="Pfam" id="PF00486">
    <property type="entry name" value="Trans_reg_C"/>
    <property type="match status" value="1"/>
</dbReference>
<proteinExistence type="predicted"/>
<dbReference type="Gene3D" id="1.10.10.10">
    <property type="entry name" value="Winged helix-like DNA-binding domain superfamily/Winged helix DNA-binding domain"/>
    <property type="match status" value="1"/>
</dbReference>
<keyword evidence="7" id="KW-1185">Reference proteome</keyword>
<evidence type="ECO:0000256" key="3">
    <source>
        <dbReference type="PROSITE-ProRule" id="PRU01091"/>
    </source>
</evidence>
<dbReference type="SMART" id="SM00862">
    <property type="entry name" value="Trans_reg_C"/>
    <property type="match status" value="1"/>
</dbReference>
<evidence type="ECO:0000313" key="7">
    <source>
        <dbReference type="Proteomes" id="UP001061302"/>
    </source>
</evidence>
<feature type="domain" description="OmpR/PhoB-type" evidence="5">
    <location>
        <begin position="131"/>
        <end position="230"/>
    </location>
</feature>
<dbReference type="RefSeq" id="WP_263124244.1">
    <property type="nucleotide sequence ID" value="NZ_CP106753.1"/>
</dbReference>
<dbReference type="SMART" id="SM00448">
    <property type="entry name" value="REC"/>
    <property type="match status" value="1"/>
</dbReference>
<sequence>MSEHPITVVVIEDDKPIRRFLRATLEAEGMAVHEAATGRQGLVDVGNRKPDLVIVDLGLPDLDGVALIRQLRHWATLPILVLSARSQEADKVAALDAGADDYLTKPFGVPECLARIRALLRRHAGLAVGPARRFAFGGIEVDLVARQVTRAGQPLHLTPIEYRLLATLIRHAGKVLTHRELLREVWGPAHAESSQYLRVYMGHLRQKLEEDPTAPRHLLTEVGVGYRLLGVPQQPGGPGK</sequence>
<dbReference type="PANTHER" id="PTHR48111:SF50">
    <property type="entry name" value="KDP OPERON TRANSCRIPTIONAL REGULATORY PROTEIN KDPE"/>
    <property type="match status" value="1"/>
</dbReference>
<dbReference type="CDD" id="cd17620">
    <property type="entry name" value="REC_OmpR_KdpE-like"/>
    <property type="match status" value="1"/>
</dbReference>
<evidence type="ECO:0000259" key="4">
    <source>
        <dbReference type="PROSITE" id="PS50110"/>
    </source>
</evidence>
<keyword evidence="1 3" id="KW-0238">DNA-binding</keyword>
<evidence type="ECO:0000256" key="1">
    <source>
        <dbReference type="ARBA" id="ARBA00023125"/>
    </source>
</evidence>
<keyword evidence="2" id="KW-0597">Phosphoprotein</keyword>
<dbReference type="PROSITE" id="PS51755">
    <property type="entry name" value="OMPR_PHOB"/>
    <property type="match status" value="1"/>
</dbReference>
<dbReference type="InterPro" id="IPR001789">
    <property type="entry name" value="Sig_transdc_resp-reg_receiver"/>
</dbReference>
<evidence type="ECO:0000313" key="6">
    <source>
        <dbReference type="EMBL" id="UXY14912.1"/>
    </source>
</evidence>
<dbReference type="SUPFAM" id="SSF52172">
    <property type="entry name" value="CheY-like"/>
    <property type="match status" value="1"/>
</dbReference>
<dbReference type="Pfam" id="PF00072">
    <property type="entry name" value="Response_reg"/>
    <property type="match status" value="1"/>
</dbReference>
<accession>A0ABY6DLK0</accession>
<evidence type="ECO:0000256" key="2">
    <source>
        <dbReference type="PROSITE-ProRule" id="PRU00169"/>
    </source>
</evidence>
<dbReference type="CDD" id="cd00383">
    <property type="entry name" value="trans_reg_C"/>
    <property type="match status" value="1"/>
</dbReference>
<organism evidence="6 7">
    <name type="scientific">Chitiniphilus purpureus</name>
    <dbReference type="NCBI Taxonomy" id="2981137"/>
    <lineage>
        <taxon>Bacteria</taxon>
        <taxon>Pseudomonadati</taxon>
        <taxon>Pseudomonadota</taxon>
        <taxon>Betaproteobacteria</taxon>
        <taxon>Neisseriales</taxon>
        <taxon>Chitinibacteraceae</taxon>
        <taxon>Chitiniphilus</taxon>
    </lineage>
</organism>
<feature type="DNA-binding region" description="OmpR/PhoB-type" evidence="3">
    <location>
        <begin position="131"/>
        <end position="230"/>
    </location>
</feature>
<dbReference type="Gene3D" id="6.10.250.690">
    <property type="match status" value="1"/>
</dbReference>
<dbReference type="PROSITE" id="PS50110">
    <property type="entry name" value="RESPONSE_REGULATORY"/>
    <property type="match status" value="1"/>
</dbReference>
<dbReference type="InterPro" id="IPR011006">
    <property type="entry name" value="CheY-like_superfamily"/>
</dbReference>
<dbReference type="EMBL" id="CP106753">
    <property type="protein sequence ID" value="UXY14912.1"/>
    <property type="molecule type" value="Genomic_DNA"/>
</dbReference>
<dbReference type="InterPro" id="IPR039420">
    <property type="entry name" value="WalR-like"/>
</dbReference>
<dbReference type="Gene3D" id="3.40.50.2300">
    <property type="match status" value="1"/>
</dbReference>
<feature type="domain" description="Response regulatory" evidence="4">
    <location>
        <begin position="7"/>
        <end position="120"/>
    </location>
</feature>
<dbReference type="PANTHER" id="PTHR48111">
    <property type="entry name" value="REGULATOR OF RPOS"/>
    <property type="match status" value="1"/>
</dbReference>
<name>A0ABY6DLK0_9NEIS</name>
<protein>
    <submittedName>
        <fullName evidence="6">Response regulator</fullName>
    </submittedName>
</protein>
<reference evidence="6" key="1">
    <citation type="submission" date="2022-10" db="EMBL/GenBank/DDBJ databases">
        <title>Chitiniphilus purpureus sp. nov., a novel chitin-degrading bacterium isolated from crawfish pond sediment.</title>
        <authorList>
            <person name="Li K."/>
        </authorList>
    </citation>
    <scope>NUCLEOTIDE SEQUENCE</scope>
    <source>
        <strain evidence="6">CD1</strain>
    </source>
</reference>
<dbReference type="Proteomes" id="UP001061302">
    <property type="component" value="Chromosome"/>
</dbReference>
<feature type="modified residue" description="4-aspartylphosphate" evidence="2">
    <location>
        <position position="56"/>
    </location>
</feature>